<evidence type="ECO:0000313" key="2">
    <source>
        <dbReference type="EMBL" id="KNC87336.1"/>
    </source>
</evidence>
<protein>
    <submittedName>
        <fullName evidence="2">Uncharacterized protein</fullName>
    </submittedName>
</protein>
<accession>A0A0L0GEM5</accession>
<dbReference type="RefSeq" id="XP_014161238.1">
    <property type="nucleotide sequence ID" value="XM_014305763.1"/>
</dbReference>
<feature type="compositionally biased region" description="Low complexity" evidence="1">
    <location>
        <begin position="65"/>
        <end position="74"/>
    </location>
</feature>
<evidence type="ECO:0000256" key="1">
    <source>
        <dbReference type="SAM" id="MobiDB-lite"/>
    </source>
</evidence>
<name>A0A0L0GEM5_9EUKA</name>
<dbReference type="EMBL" id="KQ241613">
    <property type="protein sequence ID" value="KNC87336.1"/>
    <property type="molecule type" value="Genomic_DNA"/>
</dbReference>
<dbReference type="GeneID" id="25901031"/>
<evidence type="ECO:0000313" key="3">
    <source>
        <dbReference type="Proteomes" id="UP000054560"/>
    </source>
</evidence>
<feature type="region of interest" description="Disordered" evidence="1">
    <location>
        <begin position="59"/>
        <end position="101"/>
    </location>
</feature>
<dbReference type="AlphaFoldDB" id="A0A0L0GEM5"/>
<organism evidence="2 3">
    <name type="scientific">Sphaeroforma arctica JP610</name>
    <dbReference type="NCBI Taxonomy" id="667725"/>
    <lineage>
        <taxon>Eukaryota</taxon>
        <taxon>Ichthyosporea</taxon>
        <taxon>Ichthyophonida</taxon>
        <taxon>Sphaeroforma</taxon>
    </lineage>
</organism>
<reference evidence="2 3" key="1">
    <citation type="submission" date="2011-02" db="EMBL/GenBank/DDBJ databases">
        <title>The Genome Sequence of Sphaeroforma arctica JP610.</title>
        <authorList>
            <consortium name="The Broad Institute Genome Sequencing Platform"/>
            <person name="Russ C."/>
            <person name="Cuomo C."/>
            <person name="Young S.K."/>
            <person name="Zeng Q."/>
            <person name="Gargeya S."/>
            <person name="Alvarado L."/>
            <person name="Berlin A."/>
            <person name="Chapman S.B."/>
            <person name="Chen Z."/>
            <person name="Freedman E."/>
            <person name="Gellesch M."/>
            <person name="Goldberg J."/>
            <person name="Griggs A."/>
            <person name="Gujja S."/>
            <person name="Heilman E."/>
            <person name="Heiman D."/>
            <person name="Howarth C."/>
            <person name="Mehta T."/>
            <person name="Neiman D."/>
            <person name="Pearson M."/>
            <person name="Roberts A."/>
            <person name="Saif S."/>
            <person name="Shea T."/>
            <person name="Shenoy N."/>
            <person name="Sisk P."/>
            <person name="Stolte C."/>
            <person name="Sykes S."/>
            <person name="White J."/>
            <person name="Yandava C."/>
            <person name="Burger G."/>
            <person name="Gray M.W."/>
            <person name="Holland P.W.H."/>
            <person name="King N."/>
            <person name="Lang F.B.F."/>
            <person name="Roger A.J."/>
            <person name="Ruiz-Trillo I."/>
            <person name="Haas B."/>
            <person name="Nusbaum C."/>
            <person name="Birren B."/>
        </authorList>
    </citation>
    <scope>NUCLEOTIDE SEQUENCE [LARGE SCALE GENOMIC DNA]</scope>
    <source>
        <strain evidence="2 3">JP610</strain>
    </source>
</reference>
<gene>
    <name evidence="2" type="ORF">SARC_00527</name>
</gene>
<dbReference type="Proteomes" id="UP000054560">
    <property type="component" value="Unassembled WGS sequence"/>
</dbReference>
<sequence length="151" mass="15852">MSTGHSAPQPGPLASRRGSEDGQLSRNGAPGLPVAAIPSLSFDDGCTSTTSSVFYDAVGGDQSDAETCTDTATDTEGDGGSFAGSFEGSSSEDEDHSHRRKGLDIKVYTPKHSMFADPLTLAVCVRLKKYTVTTNLGQSAHMREPCVCYEV</sequence>
<keyword evidence="3" id="KW-1185">Reference proteome</keyword>
<proteinExistence type="predicted"/>
<feature type="region of interest" description="Disordered" evidence="1">
    <location>
        <begin position="1"/>
        <end position="36"/>
    </location>
</feature>